<feature type="compositionally biased region" description="Low complexity" evidence="1">
    <location>
        <begin position="489"/>
        <end position="501"/>
    </location>
</feature>
<feature type="region of interest" description="Disordered" evidence="1">
    <location>
        <begin position="476"/>
        <end position="529"/>
    </location>
</feature>
<dbReference type="Proteomes" id="UP000187203">
    <property type="component" value="Unassembled WGS sequence"/>
</dbReference>
<protein>
    <submittedName>
        <fullName evidence="2">Uncharacterized protein</fullName>
    </submittedName>
</protein>
<accession>A0A1R3L2U5</accession>
<proteinExistence type="predicted"/>
<feature type="region of interest" description="Disordered" evidence="1">
    <location>
        <begin position="1"/>
        <end position="20"/>
    </location>
</feature>
<dbReference type="AlphaFoldDB" id="A0A1R3L2U5"/>
<name>A0A1R3L2U5_9ROSI</name>
<reference evidence="3" key="1">
    <citation type="submission" date="2013-09" db="EMBL/GenBank/DDBJ databases">
        <title>Corchorus olitorius genome sequencing.</title>
        <authorList>
            <person name="Alam M."/>
            <person name="Haque M.S."/>
            <person name="Islam M.S."/>
            <person name="Emdad E.M."/>
            <person name="Islam M.M."/>
            <person name="Ahmed B."/>
            <person name="Halim A."/>
            <person name="Hossen Q.M.M."/>
            <person name="Hossain M.Z."/>
            <person name="Ahmed R."/>
            <person name="Khan M.M."/>
            <person name="Islam R."/>
            <person name="Rashid M.M."/>
            <person name="Khan S.A."/>
            <person name="Rahman M.S."/>
            <person name="Alam M."/>
            <person name="Yahiya A.S."/>
            <person name="Khan M.S."/>
            <person name="Azam M.S."/>
            <person name="Haque T."/>
            <person name="Lashkar M.Z.H."/>
            <person name="Akhand A.I."/>
            <person name="Morshed G."/>
            <person name="Roy S."/>
            <person name="Uddin K.S."/>
            <person name="Rabeya T."/>
            <person name="Hossain A.S."/>
            <person name="Chowdhury A."/>
            <person name="Snigdha A.R."/>
            <person name="Mortoza M.S."/>
            <person name="Matin S.A."/>
            <person name="Hoque S.M.E."/>
            <person name="Islam M.K."/>
            <person name="Roy D.K."/>
            <person name="Haider R."/>
            <person name="Moosa M.M."/>
            <person name="Elias S.M."/>
            <person name="Hasan A.M."/>
            <person name="Jahan S."/>
            <person name="Shafiuddin M."/>
            <person name="Mahmood N."/>
            <person name="Shommy N.S."/>
        </authorList>
    </citation>
    <scope>NUCLEOTIDE SEQUENCE [LARGE SCALE GENOMIC DNA]</scope>
    <source>
        <strain evidence="3">cv. O-4</strain>
    </source>
</reference>
<feature type="compositionally biased region" description="Basic and acidic residues" evidence="1">
    <location>
        <begin position="8"/>
        <end position="20"/>
    </location>
</feature>
<sequence>MHRQQRLVGRDHGLAEADGRHHPFARGIRAPRHLQQHVDAGMRGQSQWIAGAQAHRADADHAHAQGTQARAAGGSGGRKGTPLGVVEHRVTLFLSNKGRYGPETKNPAVGPGSFEEGMTPGDRRNGHPARRLGSRGGNGDHRHSHAAGRCRRHGGAEQGAGSACERHGGAVYRKGTPDGHRGLARSIRMASKGQCTAHRAQPVQPAGSFSIDRLGPQDGGGAPSRPGLPTVPSDSTCGAHTATHRPQPVQRSAFMSGRAFGAEGGMGGRRSDGTPRARRVPADDASPACQPTSCASSVISGTPASAFESGQLALAPAAISWNFASSMPGTLALSRFRGDAGLLAGECERHREAGGMRRADDLFRIRARAVVAEAAAEAVGVAFQRAGLGADLALAGLSSALPVDGCGFLGHADSFCGGWDKPPSQHGLRRVRVGAGSAHGPVRVLQSSSTVQRPPSREVALPHGPRAALSAVVCRRPAPARPSHRHTSRGAGSSSADAAGRCPAAPRTPCSAAWWRPGNGSLRSPAAPS</sequence>
<feature type="region of interest" description="Disordered" evidence="1">
    <location>
        <begin position="60"/>
        <end position="82"/>
    </location>
</feature>
<evidence type="ECO:0000313" key="2">
    <source>
        <dbReference type="EMBL" id="OMP13662.1"/>
    </source>
</evidence>
<comment type="caution">
    <text evidence="2">The sequence shown here is derived from an EMBL/GenBank/DDBJ whole genome shotgun (WGS) entry which is preliminary data.</text>
</comment>
<feature type="compositionally biased region" description="Basic residues" evidence="1">
    <location>
        <begin position="142"/>
        <end position="153"/>
    </location>
</feature>
<gene>
    <name evidence="2" type="ORF">COLO4_01196</name>
</gene>
<keyword evidence="3" id="KW-1185">Reference proteome</keyword>
<dbReference type="EMBL" id="AWUE01003616">
    <property type="protein sequence ID" value="OMP13662.1"/>
    <property type="molecule type" value="Genomic_DNA"/>
</dbReference>
<organism evidence="2 3">
    <name type="scientific">Corchorus olitorius</name>
    <dbReference type="NCBI Taxonomy" id="93759"/>
    <lineage>
        <taxon>Eukaryota</taxon>
        <taxon>Viridiplantae</taxon>
        <taxon>Streptophyta</taxon>
        <taxon>Embryophyta</taxon>
        <taxon>Tracheophyta</taxon>
        <taxon>Spermatophyta</taxon>
        <taxon>Magnoliopsida</taxon>
        <taxon>eudicotyledons</taxon>
        <taxon>Gunneridae</taxon>
        <taxon>Pentapetalae</taxon>
        <taxon>rosids</taxon>
        <taxon>malvids</taxon>
        <taxon>Malvales</taxon>
        <taxon>Malvaceae</taxon>
        <taxon>Grewioideae</taxon>
        <taxon>Apeibeae</taxon>
        <taxon>Corchorus</taxon>
    </lineage>
</organism>
<feature type="region of interest" description="Disordered" evidence="1">
    <location>
        <begin position="97"/>
        <end position="292"/>
    </location>
</feature>
<evidence type="ECO:0000256" key="1">
    <source>
        <dbReference type="SAM" id="MobiDB-lite"/>
    </source>
</evidence>
<evidence type="ECO:0000313" key="3">
    <source>
        <dbReference type="Proteomes" id="UP000187203"/>
    </source>
</evidence>